<evidence type="ECO:0000256" key="3">
    <source>
        <dbReference type="ARBA" id="ARBA00022553"/>
    </source>
</evidence>
<dbReference type="AlphaFoldDB" id="A0A183V3M4"/>
<keyword evidence="9" id="KW-0969">Cilium</keyword>
<dbReference type="GO" id="GO:0030992">
    <property type="term" value="C:intraciliary transport particle B"/>
    <property type="evidence" value="ECO:0007669"/>
    <property type="project" value="InterPro"/>
</dbReference>
<keyword evidence="10" id="KW-0206">Cytoskeleton</keyword>
<evidence type="ECO:0000256" key="8">
    <source>
        <dbReference type="ARBA" id="ARBA00023054"/>
    </source>
</evidence>
<evidence type="ECO:0000313" key="17">
    <source>
        <dbReference type="EMBL" id="VDM46665.1"/>
    </source>
</evidence>
<dbReference type="GO" id="GO:0042073">
    <property type="term" value="P:intraciliary transport"/>
    <property type="evidence" value="ECO:0007669"/>
    <property type="project" value="InterPro"/>
</dbReference>
<evidence type="ECO:0000256" key="2">
    <source>
        <dbReference type="ARBA" id="ARBA00022490"/>
    </source>
</evidence>
<evidence type="ECO:0000256" key="9">
    <source>
        <dbReference type="ARBA" id="ARBA00023069"/>
    </source>
</evidence>
<proteinExistence type="inferred from homology"/>
<reference evidence="17 18" key="2">
    <citation type="submission" date="2018-11" db="EMBL/GenBank/DDBJ databases">
        <authorList>
            <consortium name="Pathogen Informatics"/>
        </authorList>
    </citation>
    <scope>NUCLEOTIDE SEQUENCE [LARGE SCALE GENOMIC DNA]</scope>
</reference>
<keyword evidence="3" id="KW-0597">Phosphoprotein</keyword>
<dbReference type="Gene3D" id="1.10.418.70">
    <property type="entry name" value="Intraflagellar transport protein 81, N-terminal domain"/>
    <property type="match status" value="1"/>
</dbReference>
<dbReference type="WBParaSite" id="TCNE_0001534501-mRNA-1">
    <property type="protein sequence ID" value="TCNE_0001534501-mRNA-1"/>
    <property type="gene ID" value="TCNE_0001534501"/>
</dbReference>
<keyword evidence="18" id="KW-1185">Reference proteome</keyword>
<comment type="function">
    <text evidence="13">Component of the intraflagellar transport (IFT) complex B: together with IFT74, forms a tubulin-binding module that specifically mediates transport of tubulin within the cilium. Binds tubulin via its CH (calponin-homology)-like region. Required for ciliogenesis. Required for proper regulation of SHH signaling. Plays an important role during spermatogenesis by modulating the assembly and elongation of the sperm flagella.</text>
</comment>
<dbReference type="Proteomes" id="UP000050794">
    <property type="component" value="Unassembled WGS sequence"/>
</dbReference>
<evidence type="ECO:0000256" key="14">
    <source>
        <dbReference type="ARBA" id="ARBA00073058"/>
    </source>
</evidence>
<keyword evidence="6" id="KW-0744">Spermatogenesis</keyword>
<protein>
    <recommendedName>
        <fullName evidence="14">Intraflagellar transport protein 81 homolog</fullName>
    </recommendedName>
    <alternativeName>
        <fullName evidence="15">Carnitine deficiency-associated protein expressed in ventricle 1</fullName>
    </alternativeName>
</protein>
<keyword evidence="4" id="KW-0221">Differentiation</keyword>
<name>A0A183V3M4_TOXCA</name>
<evidence type="ECO:0000256" key="10">
    <source>
        <dbReference type="ARBA" id="ARBA00023212"/>
    </source>
</evidence>
<organism evidence="18 19">
    <name type="scientific">Toxocara canis</name>
    <name type="common">Canine roundworm</name>
    <dbReference type="NCBI Taxonomy" id="6265"/>
    <lineage>
        <taxon>Eukaryota</taxon>
        <taxon>Metazoa</taxon>
        <taxon>Ecdysozoa</taxon>
        <taxon>Nematoda</taxon>
        <taxon>Chromadorea</taxon>
        <taxon>Rhabditida</taxon>
        <taxon>Spirurina</taxon>
        <taxon>Ascaridomorpha</taxon>
        <taxon>Ascaridoidea</taxon>
        <taxon>Toxocaridae</taxon>
        <taxon>Toxocara</taxon>
    </lineage>
</organism>
<dbReference type="PANTHER" id="PTHR15614:SF2">
    <property type="entry name" value="INTRAFLAGELLAR TRANSPORT PROTEIN 81 HOMOLOG"/>
    <property type="match status" value="1"/>
</dbReference>
<evidence type="ECO:0000313" key="18">
    <source>
        <dbReference type="Proteomes" id="UP000050794"/>
    </source>
</evidence>
<keyword evidence="7" id="KW-0007">Acetylation</keyword>
<evidence type="ECO:0000256" key="7">
    <source>
        <dbReference type="ARBA" id="ARBA00022990"/>
    </source>
</evidence>
<evidence type="ECO:0000256" key="12">
    <source>
        <dbReference type="ARBA" id="ARBA00043983"/>
    </source>
</evidence>
<evidence type="ECO:0000256" key="1">
    <source>
        <dbReference type="ARBA" id="ARBA00004120"/>
    </source>
</evidence>
<evidence type="ECO:0000256" key="5">
    <source>
        <dbReference type="ARBA" id="ARBA00022794"/>
    </source>
</evidence>
<sequence length="177" mass="20417">MTAEALKTIVDGLNAEPFNMNLNLISFDSMSSGRLIQVLSDVIGWIENDETIDIREEAPDQTALRIFNSLRILKYRPPNDIEQLQEWRRGIVEGEKTAIYPILEWIFSDPEPLKERAYLAKYLVKVDVPGNFIAHSVSQHNVSIYLRISRYRIQTKRYGITEEAQKGAYEEGEGWIN</sequence>
<dbReference type="GO" id="GO:0060271">
    <property type="term" value="P:cilium assembly"/>
    <property type="evidence" value="ECO:0007669"/>
    <property type="project" value="InterPro"/>
</dbReference>
<evidence type="ECO:0000256" key="13">
    <source>
        <dbReference type="ARBA" id="ARBA00055755"/>
    </source>
</evidence>
<gene>
    <name evidence="17" type="ORF">TCNE_LOCUS15344</name>
</gene>
<evidence type="ECO:0000256" key="6">
    <source>
        <dbReference type="ARBA" id="ARBA00022871"/>
    </source>
</evidence>
<accession>A0A183V3M4</accession>
<dbReference type="GO" id="GO:0007283">
    <property type="term" value="P:spermatogenesis"/>
    <property type="evidence" value="ECO:0007669"/>
    <property type="project" value="UniProtKB-KW"/>
</dbReference>
<feature type="domain" description="IFT81 calponin homology" evidence="16">
    <location>
        <begin position="4"/>
        <end position="127"/>
    </location>
</feature>
<evidence type="ECO:0000256" key="15">
    <source>
        <dbReference type="ARBA" id="ARBA00079903"/>
    </source>
</evidence>
<comment type="subcellular location">
    <subcellularLocation>
        <location evidence="1">Cytoplasm</location>
        <location evidence="1">Cytoskeleton</location>
        <location evidence="1">Cilium basal body</location>
    </subcellularLocation>
</comment>
<evidence type="ECO:0000313" key="19">
    <source>
        <dbReference type="WBParaSite" id="TCNE_0001534501-mRNA-1"/>
    </source>
</evidence>
<keyword evidence="11" id="KW-0966">Cell projection</keyword>
<evidence type="ECO:0000259" key="16">
    <source>
        <dbReference type="Pfam" id="PF18383"/>
    </source>
</evidence>
<dbReference type="GO" id="GO:0036064">
    <property type="term" value="C:ciliary basal body"/>
    <property type="evidence" value="ECO:0007669"/>
    <property type="project" value="TreeGrafter"/>
</dbReference>
<reference evidence="19" key="1">
    <citation type="submission" date="2016-06" db="UniProtKB">
        <authorList>
            <consortium name="WormBaseParasite"/>
        </authorList>
    </citation>
    <scope>IDENTIFICATION</scope>
</reference>
<dbReference type="GO" id="GO:0015631">
    <property type="term" value="F:tubulin binding"/>
    <property type="evidence" value="ECO:0007669"/>
    <property type="project" value="InterPro"/>
</dbReference>
<keyword evidence="8" id="KW-0175">Coiled coil</keyword>
<evidence type="ECO:0000256" key="4">
    <source>
        <dbReference type="ARBA" id="ARBA00022782"/>
    </source>
</evidence>
<dbReference type="InterPro" id="IPR043016">
    <property type="entry name" value="IFT81_N_sf"/>
</dbReference>
<dbReference type="GO" id="GO:0030154">
    <property type="term" value="P:cell differentiation"/>
    <property type="evidence" value="ECO:0007669"/>
    <property type="project" value="UniProtKB-KW"/>
</dbReference>
<keyword evidence="2" id="KW-0963">Cytoplasm</keyword>
<dbReference type="EMBL" id="UYWY01022794">
    <property type="protein sequence ID" value="VDM46665.1"/>
    <property type="molecule type" value="Genomic_DNA"/>
</dbReference>
<dbReference type="PANTHER" id="PTHR15614">
    <property type="entry name" value="INTRAFLAGELLAR TRANSPORT PROTEIN 81 HOMOLOG"/>
    <property type="match status" value="1"/>
</dbReference>
<dbReference type="Pfam" id="PF18383">
    <property type="entry name" value="IFT81_CH"/>
    <property type="match status" value="1"/>
</dbReference>
<dbReference type="FunFam" id="1.10.418.70:FF:000001">
    <property type="entry name" value="Intraflagellar transport protein 81 homolog"/>
    <property type="match status" value="1"/>
</dbReference>
<keyword evidence="5" id="KW-0970">Cilium biogenesis/degradation</keyword>
<dbReference type="InterPro" id="IPR029600">
    <property type="entry name" value="IFT81"/>
</dbReference>
<evidence type="ECO:0000256" key="11">
    <source>
        <dbReference type="ARBA" id="ARBA00023273"/>
    </source>
</evidence>
<dbReference type="InterPro" id="IPR041146">
    <property type="entry name" value="IFT81_CH"/>
</dbReference>
<comment type="similarity">
    <text evidence="12">Belongs to the IFT81 family.</text>
</comment>